<evidence type="ECO:0000313" key="3">
    <source>
        <dbReference type="Proteomes" id="UP001328107"/>
    </source>
</evidence>
<keyword evidence="3" id="KW-1185">Reference proteome</keyword>
<organism evidence="2 3">
    <name type="scientific">Pristionchus mayeri</name>
    <dbReference type="NCBI Taxonomy" id="1317129"/>
    <lineage>
        <taxon>Eukaryota</taxon>
        <taxon>Metazoa</taxon>
        <taxon>Ecdysozoa</taxon>
        <taxon>Nematoda</taxon>
        <taxon>Chromadorea</taxon>
        <taxon>Rhabditida</taxon>
        <taxon>Rhabditina</taxon>
        <taxon>Diplogasteromorpha</taxon>
        <taxon>Diplogasteroidea</taxon>
        <taxon>Neodiplogasteridae</taxon>
        <taxon>Pristionchus</taxon>
    </lineage>
</organism>
<dbReference type="InterPro" id="IPR027417">
    <property type="entry name" value="P-loop_NTPase"/>
</dbReference>
<evidence type="ECO:0008006" key="4">
    <source>
        <dbReference type="Google" id="ProtNLM"/>
    </source>
</evidence>
<reference evidence="3" key="1">
    <citation type="submission" date="2022-10" db="EMBL/GenBank/DDBJ databases">
        <title>Genome assembly of Pristionchus species.</title>
        <authorList>
            <person name="Yoshida K."/>
            <person name="Sommer R.J."/>
        </authorList>
    </citation>
    <scope>NUCLEOTIDE SEQUENCE [LARGE SCALE GENOMIC DNA]</scope>
    <source>
        <strain evidence="3">RS5460</strain>
    </source>
</reference>
<dbReference type="AlphaFoldDB" id="A0AAN5CHW5"/>
<feature type="region of interest" description="Disordered" evidence="1">
    <location>
        <begin position="1"/>
        <end position="35"/>
    </location>
</feature>
<name>A0AAN5CHW5_9BILA</name>
<sequence>MGTTVSKPRSSSAAVYRHYSGERKGSTPSDGIHNVPNATTVTVAIRDVKTQMEISTRIDETLLKEKTESMTRVKILLLGGADAGKSTI</sequence>
<evidence type="ECO:0000313" key="2">
    <source>
        <dbReference type="EMBL" id="GMR44711.1"/>
    </source>
</evidence>
<proteinExistence type="predicted"/>
<dbReference type="Gene3D" id="3.40.50.300">
    <property type="entry name" value="P-loop containing nucleotide triphosphate hydrolases"/>
    <property type="match status" value="1"/>
</dbReference>
<dbReference type="Proteomes" id="UP001328107">
    <property type="component" value="Unassembled WGS sequence"/>
</dbReference>
<dbReference type="EMBL" id="BTRK01000004">
    <property type="protein sequence ID" value="GMR44711.1"/>
    <property type="molecule type" value="Genomic_DNA"/>
</dbReference>
<feature type="non-terminal residue" evidence="2">
    <location>
        <position position="88"/>
    </location>
</feature>
<evidence type="ECO:0000256" key="1">
    <source>
        <dbReference type="SAM" id="MobiDB-lite"/>
    </source>
</evidence>
<protein>
    <recommendedName>
        <fullName evidence="4">ADP ribosylation factor</fullName>
    </recommendedName>
</protein>
<gene>
    <name evidence="2" type="ORF">PMAYCL1PPCAC_14906</name>
</gene>
<feature type="compositionally biased region" description="Polar residues" evidence="1">
    <location>
        <begin position="1"/>
        <end position="13"/>
    </location>
</feature>
<accession>A0AAN5CHW5</accession>
<comment type="caution">
    <text evidence="2">The sequence shown here is derived from an EMBL/GenBank/DDBJ whole genome shotgun (WGS) entry which is preliminary data.</text>
</comment>